<feature type="coiled-coil region" evidence="9">
    <location>
        <begin position="384"/>
        <end position="429"/>
    </location>
</feature>
<dbReference type="AlphaFoldDB" id="A0ABD1EK73"/>
<dbReference type="CDD" id="cd06860">
    <property type="entry name" value="PX_SNX7_30_like"/>
    <property type="match status" value="1"/>
</dbReference>
<dbReference type="InterPro" id="IPR004148">
    <property type="entry name" value="BAR_dom"/>
</dbReference>
<evidence type="ECO:0000256" key="9">
    <source>
        <dbReference type="SAM" id="Coils"/>
    </source>
</evidence>
<dbReference type="Proteomes" id="UP001566132">
    <property type="component" value="Unassembled WGS sequence"/>
</dbReference>
<evidence type="ECO:0000313" key="11">
    <source>
        <dbReference type="EMBL" id="KAL1495099.1"/>
    </source>
</evidence>
<dbReference type="InterPro" id="IPR001683">
    <property type="entry name" value="PX_dom"/>
</dbReference>
<keyword evidence="8" id="KW-0472">Membrane</keyword>
<dbReference type="SUPFAM" id="SSF103657">
    <property type="entry name" value="BAR/IMD domain-like"/>
    <property type="match status" value="1"/>
</dbReference>
<evidence type="ECO:0000256" key="3">
    <source>
        <dbReference type="ARBA" id="ARBA00010883"/>
    </source>
</evidence>
<dbReference type="Gene3D" id="3.30.1520.10">
    <property type="entry name" value="Phox-like domain"/>
    <property type="match status" value="1"/>
</dbReference>
<dbReference type="Gene3D" id="1.20.1270.60">
    <property type="entry name" value="Arfaptin homology (AH) domain/BAR domain"/>
    <property type="match status" value="1"/>
</dbReference>
<name>A0ABD1EK73_HYPHA</name>
<organism evidence="11 12">
    <name type="scientific">Hypothenemus hampei</name>
    <name type="common">Coffee berry borer</name>
    <dbReference type="NCBI Taxonomy" id="57062"/>
    <lineage>
        <taxon>Eukaryota</taxon>
        <taxon>Metazoa</taxon>
        <taxon>Ecdysozoa</taxon>
        <taxon>Arthropoda</taxon>
        <taxon>Hexapoda</taxon>
        <taxon>Insecta</taxon>
        <taxon>Pterygota</taxon>
        <taxon>Neoptera</taxon>
        <taxon>Endopterygota</taxon>
        <taxon>Coleoptera</taxon>
        <taxon>Polyphaga</taxon>
        <taxon>Cucujiformia</taxon>
        <taxon>Curculionidae</taxon>
        <taxon>Scolytinae</taxon>
        <taxon>Hypothenemus</taxon>
    </lineage>
</organism>
<comment type="caution">
    <text evidence="11">The sequence shown here is derived from an EMBL/GenBank/DDBJ whole genome shotgun (WGS) entry which is preliminary data.</text>
</comment>
<reference evidence="11 12" key="1">
    <citation type="submission" date="2024-05" db="EMBL/GenBank/DDBJ databases">
        <title>Genetic variation in Jamaican populations of the coffee berry borer (Hypothenemus hampei).</title>
        <authorList>
            <person name="Errbii M."/>
            <person name="Myrie A."/>
        </authorList>
    </citation>
    <scope>NUCLEOTIDE SEQUENCE [LARGE SCALE GENOMIC DNA]</scope>
    <source>
        <strain evidence="11">JA-Hopewell-2020-01-JO</strain>
        <tissue evidence="11">Whole body</tissue>
    </source>
</reference>
<accession>A0ABD1EK73</accession>
<feature type="domain" description="PX" evidence="10">
    <location>
        <begin position="74"/>
        <end position="195"/>
    </location>
</feature>
<evidence type="ECO:0000256" key="1">
    <source>
        <dbReference type="ARBA" id="ARBA00004184"/>
    </source>
</evidence>
<keyword evidence="7" id="KW-0446">Lipid-binding</keyword>
<keyword evidence="5" id="KW-0963">Cytoplasm</keyword>
<evidence type="ECO:0000313" key="12">
    <source>
        <dbReference type="Proteomes" id="UP001566132"/>
    </source>
</evidence>
<sequence length="470" mass="54401">MDNNSTSAVLNVVTESKEISSILKDHSKDLDHSSIGSGTTFDNDSSLVQSPSIESYSSIQDIENLSELNMEENSDLCVKIDQPEKHLETMETYITFRVTTRVARIEFKDHEYVVRRRYNDFLWLRHKLLEYHPFCIIPPLPVKHSLIGQLDRYSKDFILARMKSLNMFITRVCHHPILSCDENLKVFLTTLPHDFASYKKKRTLLSSNSGSLISLNNSNSTHSVLKNRHIEFDKMKSYLVTLTSKLASLEKISSRINKERGDLIIEMNNFHPIFTKWSSFEPHLSSILENIGKALERNSAAQNALVHNYNNNMGIPIKEFLQYIEVVQESLRRRESYQLAYESSLEELHKMHNEKDKLLATRECVAQNSTGFSLWRQSSSDEKLEKLGTNIPRLMKKVEKTQDNLEMANESLRSDLECWQQEKRQCIKKILLDFVNKQINYYQTSVNAWEHVTNEIVSEGAIRKGTSNSK</sequence>
<dbReference type="GO" id="GO:0005737">
    <property type="term" value="C:cytoplasm"/>
    <property type="evidence" value="ECO:0007669"/>
    <property type="project" value="UniProtKB-SubCell"/>
</dbReference>
<keyword evidence="4" id="KW-0813">Transport</keyword>
<dbReference type="PROSITE" id="PS50195">
    <property type="entry name" value="PX"/>
    <property type="match status" value="1"/>
</dbReference>
<dbReference type="SUPFAM" id="SSF64268">
    <property type="entry name" value="PX domain"/>
    <property type="match status" value="1"/>
</dbReference>
<dbReference type="InterPro" id="IPR027267">
    <property type="entry name" value="AH/BAR_dom_sf"/>
</dbReference>
<comment type="subcellular location">
    <subcellularLocation>
        <location evidence="2">Cytoplasm</location>
    </subcellularLocation>
    <subcellularLocation>
        <location evidence="1">Endomembrane system</location>
        <topology evidence="1">Peripheral membrane protein</topology>
    </subcellularLocation>
</comment>
<evidence type="ECO:0000256" key="7">
    <source>
        <dbReference type="ARBA" id="ARBA00023121"/>
    </source>
</evidence>
<evidence type="ECO:0000256" key="4">
    <source>
        <dbReference type="ARBA" id="ARBA00022448"/>
    </source>
</evidence>
<dbReference type="GO" id="GO:0015031">
    <property type="term" value="P:protein transport"/>
    <property type="evidence" value="ECO:0007669"/>
    <property type="project" value="UniProtKB-KW"/>
</dbReference>
<keyword evidence="9" id="KW-0175">Coiled coil</keyword>
<dbReference type="Pfam" id="PF00787">
    <property type="entry name" value="PX"/>
    <property type="match status" value="1"/>
</dbReference>
<gene>
    <name evidence="11" type="ORF">ABEB36_010570</name>
</gene>
<keyword evidence="6" id="KW-0653">Protein transport</keyword>
<evidence type="ECO:0000256" key="8">
    <source>
        <dbReference type="ARBA" id="ARBA00023136"/>
    </source>
</evidence>
<dbReference type="Pfam" id="PF03114">
    <property type="entry name" value="BAR"/>
    <property type="match status" value="1"/>
</dbReference>
<dbReference type="EMBL" id="JBDJPC010000007">
    <property type="protein sequence ID" value="KAL1495099.1"/>
    <property type="molecule type" value="Genomic_DNA"/>
</dbReference>
<evidence type="ECO:0000256" key="5">
    <source>
        <dbReference type="ARBA" id="ARBA00022490"/>
    </source>
</evidence>
<dbReference type="GO" id="GO:0008289">
    <property type="term" value="F:lipid binding"/>
    <property type="evidence" value="ECO:0007669"/>
    <property type="project" value="UniProtKB-KW"/>
</dbReference>
<dbReference type="PANTHER" id="PTHR45949:SF2">
    <property type="entry name" value="SORTING NEXIN-4"/>
    <property type="match status" value="1"/>
</dbReference>
<dbReference type="PANTHER" id="PTHR45949">
    <property type="entry name" value="SORTING NEXIN-4"/>
    <property type="match status" value="1"/>
</dbReference>
<dbReference type="SMART" id="SM00312">
    <property type="entry name" value="PX"/>
    <property type="match status" value="1"/>
</dbReference>
<protein>
    <recommendedName>
        <fullName evidence="10">PX domain-containing protein</fullName>
    </recommendedName>
</protein>
<proteinExistence type="inferred from homology"/>
<comment type="similarity">
    <text evidence="3">Belongs to the sorting nexin family.</text>
</comment>
<evidence type="ECO:0000256" key="2">
    <source>
        <dbReference type="ARBA" id="ARBA00004496"/>
    </source>
</evidence>
<keyword evidence="12" id="KW-1185">Reference proteome</keyword>
<evidence type="ECO:0000259" key="10">
    <source>
        <dbReference type="PROSITE" id="PS50195"/>
    </source>
</evidence>
<evidence type="ECO:0000256" key="6">
    <source>
        <dbReference type="ARBA" id="ARBA00022927"/>
    </source>
</evidence>
<dbReference type="InterPro" id="IPR036871">
    <property type="entry name" value="PX_dom_sf"/>
</dbReference>
<dbReference type="GO" id="GO:0012505">
    <property type="term" value="C:endomembrane system"/>
    <property type="evidence" value="ECO:0007669"/>
    <property type="project" value="UniProtKB-SubCell"/>
</dbReference>